<dbReference type="EnsemblPlants" id="LPERR01G10640.1">
    <property type="protein sequence ID" value="LPERR01G10640.1"/>
    <property type="gene ID" value="LPERR01G10640"/>
</dbReference>
<organism evidence="1 2">
    <name type="scientific">Leersia perrieri</name>
    <dbReference type="NCBI Taxonomy" id="77586"/>
    <lineage>
        <taxon>Eukaryota</taxon>
        <taxon>Viridiplantae</taxon>
        <taxon>Streptophyta</taxon>
        <taxon>Embryophyta</taxon>
        <taxon>Tracheophyta</taxon>
        <taxon>Spermatophyta</taxon>
        <taxon>Magnoliopsida</taxon>
        <taxon>Liliopsida</taxon>
        <taxon>Poales</taxon>
        <taxon>Poaceae</taxon>
        <taxon>BOP clade</taxon>
        <taxon>Oryzoideae</taxon>
        <taxon>Oryzeae</taxon>
        <taxon>Oryzinae</taxon>
        <taxon>Leersia</taxon>
    </lineage>
</organism>
<reference evidence="1 2" key="1">
    <citation type="submission" date="2012-08" db="EMBL/GenBank/DDBJ databases">
        <title>Oryza genome evolution.</title>
        <authorList>
            <person name="Wing R.A."/>
        </authorList>
    </citation>
    <scope>NUCLEOTIDE SEQUENCE</scope>
</reference>
<proteinExistence type="predicted"/>
<reference evidence="1" key="3">
    <citation type="submission" date="2015-04" db="UniProtKB">
        <authorList>
            <consortium name="EnsemblPlants"/>
        </authorList>
    </citation>
    <scope>IDENTIFICATION</scope>
</reference>
<accession>A0A0D9UZP7</accession>
<name>A0A0D9UZP7_9ORYZ</name>
<protein>
    <submittedName>
        <fullName evidence="1">Uncharacterized protein</fullName>
    </submittedName>
</protein>
<evidence type="ECO:0000313" key="2">
    <source>
        <dbReference type="Proteomes" id="UP000032180"/>
    </source>
</evidence>
<dbReference type="Proteomes" id="UP000032180">
    <property type="component" value="Chromosome 1"/>
</dbReference>
<dbReference type="AlphaFoldDB" id="A0A0D9UZP7"/>
<dbReference type="Gramene" id="LPERR01G10640.1">
    <property type="protein sequence ID" value="LPERR01G10640.1"/>
    <property type="gene ID" value="LPERR01G10640"/>
</dbReference>
<keyword evidence="2" id="KW-1185">Reference proteome</keyword>
<evidence type="ECO:0000313" key="1">
    <source>
        <dbReference type="EnsemblPlants" id="LPERR01G10640.1"/>
    </source>
</evidence>
<reference evidence="2" key="2">
    <citation type="submission" date="2013-12" db="EMBL/GenBank/DDBJ databases">
        <authorList>
            <person name="Yu Y."/>
            <person name="Lee S."/>
            <person name="de Baynast K."/>
            <person name="Wissotski M."/>
            <person name="Liu L."/>
            <person name="Talag J."/>
            <person name="Goicoechea J."/>
            <person name="Angelova A."/>
            <person name="Jetty R."/>
            <person name="Kudrna D."/>
            <person name="Golser W."/>
            <person name="Rivera L."/>
            <person name="Zhang J."/>
            <person name="Wing R."/>
        </authorList>
    </citation>
    <scope>NUCLEOTIDE SEQUENCE</scope>
</reference>
<sequence length="73" mass="8048">MMGYEDSGWHGSRRKPSSVFCWADSGYAFGRRNPLEGAVEVPPASLPMRRSPGENLYDDGGILRVVTLLEASF</sequence>
<dbReference type="HOGENOM" id="CLU_2708368_0_0_1"/>